<evidence type="ECO:0000256" key="7">
    <source>
        <dbReference type="ARBA" id="ARBA00022989"/>
    </source>
</evidence>
<dbReference type="Gene3D" id="1.20.58.340">
    <property type="entry name" value="Magnesium transport protein CorA, transmembrane region"/>
    <property type="match status" value="2"/>
</dbReference>
<comment type="caution">
    <text evidence="13">The sequence shown here is derived from an EMBL/GenBank/DDBJ whole genome shotgun (WGS) entry which is preliminary data.</text>
</comment>
<dbReference type="SUPFAM" id="SSF144083">
    <property type="entry name" value="Magnesium transport protein CorA, transmembrane region"/>
    <property type="match status" value="1"/>
</dbReference>
<dbReference type="GO" id="GO:0000287">
    <property type="term" value="F:magnesium ion binding"/>
    <property type="evidence" value="ECO:0007669"/>
    <property type="project" value="TreeGrafter"/>
</dbReference>
<dbReference type="CDD" id="cd12831">
    <property type="entry name" value="TmCorA-like_u2"/>
    <property type="match status" value="1"/>
</dbReference>
<evidence type="ECO:0000256" key="8">
    <source>
        <dbReference type="ARBA" id="ARBA00023065"/>
    </source>
</evidence>
<dbReference type="OrthoDB" id="9803416at2"/>
<comment type="similarity">
    <text evidence="2">Belongs to the CorA metal ion transporter (MIT) (TC 1.A.35) family.</text>
</comment>
<keyword evidence="7 12" id="KW-1133">Transmembrane helix</keyword>
<dbReference type="GO" id="GO:0015095">
    <property type="term" value="F:magnesium ion transmembrane transporter activity"/>
    <property type="evidence" value="ECO:0007669"/>
    <property type="project" value="TreeGrafter"/>
</dbReference>
<dbReference type="GO" id="GO:0005886">
    <property type="term" value="C:plasma membrane"/>
    <property type="evidence" value="ECO:0007669"/>
    <property type="project" value="UniProtKB-SubCell"/>
</dbReference>
<keyword evidence="3" id="KW-0813">Transport</keyword>
<evidence type="ECO:0000256" key="11">
    <source>
        <dbReference type="ARBA" id="ARBA00045497"/>
    </source>
</evidence>
<evidence type="ECO:0000256" key="2">
    <source>
        <dbReference type="ARBA" id="ARBA00009765"/>
    </source>
</evidence>
<keyword evidence="9 12" id="KW-0472">Membrane</keyword>
<keyword evidence="6" id="KW-0460">Magnesium</keyword>
<dbReference type="EMBL" id="AEUN01000025">
    <property type="protein sequence ID" value="EHJ08957.1"/>
    <property type="molecule type" value="Genomic_DNA"/>
</dbReference>
<dbReference type="InterPro" id="IPR045861">
    <property type="entry name" value="CorA_cytoplasmic_dom"/>
</dbReference>
<evidence type="ECO:0008006" key="15">
    <source>
        <dbReference type="Google" id="ProtNLM"/>
    </source>
</evidence>
<sequence length="316" mass="37240">MALSIVYQDQHQHFNRVYHISDVPNDAKMVWYDFNQPTSEEKDILKSKFNLADHRIEESIYTVSRPKVAINHTNMQKYLVLHSINSEDFSAEPMSITVQEHQLITIHQNDIQALNDITAETLKTTNVDSIDYIAIRIIDKVTANYFKYIDDVEDTVFSFENKNVDSTNNRSLMKDVFTIRSSIIKLKRVLFPMEELLDDFIEEGVYNNEVQDNQLMKHIHSRLQRQCDTLDACEHMTDDIRDNNESYRSSRINKVMNVLTILSSIFFPLSLLTGWYGMNFSYMPELQWHYSYFVFTAFSLVIAVVLIIIFKRKQWF</sequence>
<dbReference type="PANTHER" id="PTHR46494">
    <property type="entry name" value="CORA FAMILY METAL ION TRANSPORTER (EUROFUNG)"/>
    <property type="match status" value="1"/>
</dbReference>
<accession>G5JFT9</accession>
<proteinExistence type="inferred from homology"/>
<dbReference type="RefSeq" id="WP_002461896.1">
    <property type="nucleotide sequence ID" value="NZ_AEUN01000025.1"/>
</dbReference>
<keyword evidence="4" id="KW-1003">Cell membrane</keyword>
<protein>
    <recommendedName>
        <fullName evidence="15">CorA-like Mg2+ transporter protein</fullName>
    </recommendedName>
</protein>
<evidence type="ECO:0000256" key="12">
    <source>
        <dbReference type="SAM" id="Phobius"/>
    </source>
</evidence>
<dbReference type="SUPFAM" id="SSF143865">
    <property type="entry name" value="CorA soluble domain-like"/>
    <property type="match status" value="1"/>
</dbReference>
<dbReference type="Gene3D" id="3.30.460.20">
    <property type="entry name" value="CorA soluble domain-like"/>
    <property type="match status" value="1"/>
</dbReference>
<feature type="transmembrane region" description="Helical" evidence="12">
    <location>
        <begin position="290"/>
        <end position="310"/>
    </location>
</feature>
<evidence type="ECO:0000256" key="5">
    <source>
        <dbReference type="ARBA" id="ARBA00022692"/>
    </source>
</evidence>
<dbReference type="GO" id="GO:0050897">
    <property type="term" value="F:cobalt ion binding"/>
    <property type="evidence" value="ECO:0007669"/>
    <property type="project" value="TreeGrafter"/>
</dbReference>
<comment type="catalytic activity">
    <reaction evidence="10">
        <text>Mg(2+)(in) = Mg(2+)(out)</text>
        <dbReference type="Rhea" id="RHEA:29827"/>
        <dbReference type="ChEBI" id="CHEBI:18420"/>
    </reaction>
</comment>
<dbReference type="GO" id="GO:0015087">
    <property type="term" value="F:cobalt ion transmembrane transporter activity"/>
    <property type="evidence" value="ECO:0007669"/>
    <property type="project" value="TreeGrafter"/>
</dbReference>
<keyword evidence="8" id="KW-0406">Ion transport</keyword>
<reference evidence="13 14" key="1">
    <citation type="journal article" date="2012" name="BMC Genomics">
        <title>Comparative genomic analysis of the genus Staphylococcus including Staphylococcus aureus and its newly described sister species Staphylococcus simiae.</title>
        <authorList>
            <person name="Suzuki H."/>
            <person name="Lefebure T."/>
            <person name="Pavinski Bitar P."/>
            <person name="Stanhope M.J."/>
        </authorList>
    </citation>
    <scope>NUCLEOTIDE SEQUENCE [LARGE SCALE GENOMIC DNA]</scope>
    <source>
        <strain evidence="13 14">CCM 7213</strain>
    </source>
</reference>
<dbReference type="PATRIC" id="fig|911238.3.peg.284"/>
<dbReference type="InterPro" id="IPR045863">
    <property type="entry name" value="CorA_TM1_TM2"/>
</dbReference>
<evidence type="ECO:0000313" key="14">
    <source>
        <dbReference type="Proteomes" id="UP000005413"/>
    </source>
</evidence>
<comment type="subcellular location">
    <subcellularLocation>
        <location evidence="1">Cell membrane</location>
        <topology evidence="1">Multi-pass membrane protein</topology>
    </subcellularLocation>
</comment>
<comment type="function">
    <text evidence="11">Mediates influx of magnesium ions. Alternates between open and closed states. Activated by low cytoplasmic Mg(2+) levels. Inactive when cytoplasmic Mg(2+) levels are high.</text>
</comment>
<dbReference type="FunFam" id="1.20.58.340:FF:000004">
    <property type="entry name" value="Magnesium transport protein CorA"/>
    <property type="match status" value="1"/>
</dbReference>
<organism evidence="13 14">
    <name type="scientific">Staphylococcus simiae CCM 7213 = CCUG 51256</name>
    <dbReference type="NCBI Taxonomy" id="911238"/>
    <lineage>
        <taxon>Bacteria</taxon>
        <taxon>Bacillati</taxon>
        <taxon>Bacillota</taxon>
        <taxon>Bacilli</taxon>
        <taxon>Bacillales</taxon>
        <taxon>Staphylococcaceae</taxon>
        <taxon>Staphylococcus</taxon>
    </lineage>
</organism>
<evidence type="ECO:0000256" key="6">
    <source>
        <dbReference type="ARBA" id="ARBA00022842"/>
    </source>
</evidence>
<dbReference type="Pfam" id="PF01544">
    <property type="entry name" value="CorA"/>
    <property type="match status" value="1"/>
</dbReference>
<evidence type="ECO:0000313" key="13">
    <source>
        <dbReference type="EMBL" id="EHJ08957.1"/>
    </source>
</evidence>
<evidence type="ECO:0000256" key="9">
    <source>
        <dbReference type="ARBA" id="ARBA00023136"/>
    </source>
</evidence>
<keyword evidence="5 12" id="KW-0812">Transmembrane</keyword>
<evidence type="ECO:0000256" key="4">
    <source>
        <dbReference type="ARBA" id="ARBA00022475"/>
    </source>
</evidence>
<dbReference type="AlphaFoldDB" id="G5JFT9"/>
<name>G5JFT9_9STAP</name>
<feature type="transmembrane region" description="Helical" evidence="12">
    <location>
        <begin position="255"/>
        <end position="278"/>
    </location>
</feature>
<dbReference type="Proteomes" id="UP000005413">
    <property type="component" value="Unassembled WGS sequence"/>
</dbReference>
<dbReference type="InterPro" id="IPR002523">
    <property type="entry name" value="MgTranspt_CorA/ZnTranspt_ZntB"/>
</dbReference>
<gene>
    <name evidence="13" type="ORF">SS7213T_01516</name>
</gene>
<evidence type="ECO:0000256" key="1">
    <source>
        <dbReference type="ARBA" id="ARBA00004651"/>
    </source>
</evidence>
<evidence type="ECO:0000256" key="10">
    <source>
        <dbReference type="ARBA" id="ARBA00034269"/>
    </source>
</evidence>
<evidence type="ECO:0000256" key="3">
    <source>
        <dbReference type="ARBA" id="ARBA00022448"/>
    </source>
</evidence>
<dbReference type="PANTHER" id="PTHR46494:SF1">
    <property type="entry name" value="CORA FAMILY METAL ION TRANSPORTER (EUROFUNG)"/>
    <property type="match status" value="1"/>
</dbReference>
<keyword evidence="14" id="KW-1185">Reference proteome</keyword>